<keyword evidence="5" id="KW-0406">Ion transport</keyword>
<dbReference type="GO" id="GO:0005375">
    <property type="term" value="F:copper ion transmembrane transporter activity"/>
    <property type="evidence" value="ECO:0007669"/>
    <property type="project" value="UniProtKB-UniRule"/>
</dbReference>
<evidence type="ECO:0000313" key="7">
    <source>
        <dbReference type="Proteomes" id="UP001153620"/>
    </source>
</evidence>
<keyword evidence="5" id="KW-0186">Copper</keyword>
<sequence>MHMHMSFWWGTDLGDLLIKGLTINGATAVIFLCISLFILSILSEALKVHKTRSKAKTARDQRSANTETTALLNITSTRKPLVEDVLKAMKDVSMFAFHNILSYGLMLVVMMYNGYVFIAVIFGSFFGYLLFGHISMKTNMENLQAIQTKIMCKTRYTTSDEPCSSGTTPVISHCSTITGESSRSGVTVMQSMQKPVSDETSIINKNDEECYT</sequence>
<organism evidence="6 7">
    <name type="scientific">Chironomus riparius</name>
    <dbReference type="NCBI Taxonomy" id="315576"/>
    <lineage>
        <taxon>Eukaryota</taxon>
        <taxon>Metazoa</taxon>
        <taxon>Ecdysozoa</taxon>
        <taxon>Arthropoda</taxon>
        <taxon>Hexapoda</taxon>
        <taxon>Insecta</taxon>
        <taxon>Pterygota</taxon>
        <taxon>Neoptera</taxon>
        <taxon>Endopterygota</taxon>
        <taxon>Diptera</taxon>
        <taxon>Nematocera</taxon>
        <taxon>Chironomoidea</taxon>
        <taxon>Chironomidae</taxon>
        <taxon>Chironominae</taxon>
        <taxon>Chironomus</taxon>
    </lineage>
</organism>
<feature type="transmembrane region" description="Helical" evidence="5">
    <location>
        <begin position="115"/>
        <end position="134"/>
    </location>
</feature>
<dbReference type="PANTHER" id="PTHR12483">
    <property type="entry name" value="SOLUTE CARRIER FAMILY 31 COPPER TRANSPORTERS"/>
    <property type="match status" value="1"/>
</dbReference>
<dbReference type="Pfam" id="PF04145">
    <property type="entry name" value="Ctr"/>
    <property type="match status" value="1"/>
</dbReference>
<dbReference type="InterPro" id="IPR007274">
    <property type="entry name" value="Cop_transporter"/>
</dbReference>
<dbReference type="AlphaFoldDB" id="A0A9P0NP44"/>
<dbReference type="Proteomes" id="UP001153620">
    <property type="component" value="Chromosome 4"/>
</dbReference>
<comment type="similarity">
    <text evidence="5">Belongs to the copper transporter (Ctr) (TC 1.A.56) family. SLC31A subfamily.</text>
</comment>
<gene>
    <name evidence="6" type="ORF">CHIRRI_LOCUS14533</name>
</gene>
<evidence type="ECO:0000256" key="5">
    <source>
        <dbReference type="RuleBase" id="RU367022"/>
    </source>
</evidence>
<evidence type="ECO:0000256" key="4">
    <source>
        <dbReference type="ARBA" id="ARBA00023136"/>
    </source>
</evidence>
<keyword evidence="5" id="KW-0813">Transport</keyword>
<keyword evidence="4 5" id="KW-0472">Membrane</keyword>
<evidence type="ECO:0000313" key="6">
    <source>
        <dbReference type="EMBL" id="CAH1735255.1"/>
    </source>
</evidence>
<feature type="transmembrane region" description="Helical" evidence="5">
    <location>
        <begin position="92"/>
        <end position="109"/>
    </location>
</feature>
<evidence type="ECO:0000256" key="2">
    <source>
        <dbReference type="ARBA" id="ARBA00022692"/>
    </source>
</evidence>
<comment type="subcellular location">
    <subcellularLocation>
        <location evidence="1 5">Membrane</location>
        <topology evidence="1 5">Multi-pass membrane protein</topology>
    </subcellularLocation>
</comment>
<proteinExistence type="inferred from homology"/>
<dbReference type="PANTHER" id="PTHR12483:SF27">
    <property type="entry name" value="COPPER TRANSPORT PROTEIN CTR1"/>
    <property type="match status" value="1"/>
</dbReference>
<dbReference type="EMBL" id="OU895880">
    <property type="protein sequence ID" value="CAH1735255.1"/>
    <property type="molecule type" value="Genomic_DNA"/>
</dbReference>
<evidence type="ECO:0000256" key="3">
    <source>
        <dbReference type="ARBA" id="ARBA00022989"/>
    </source>
</evidence>
<keyword evidence="2 5" id="KW-0812">Transmembrane</keyword>
<dbReference type="GO" id="GO:0005886">
    <property type="term" value="C:plasma membrane"/>
    <property type="evidence" value="ECO:0007669"/>
    <property type="project" value="TreeGrafter"/>
</dbReference>
<keyword evidence="5" id="KW-0187">Copper transport</keyword>
<reference evidence="6" key="1">
    <citation type="submission" date="2022-01" db="EMBL/GenBank/DDBJ databases">
        <authorList>
            <person name="King R."/>
        </authorList>
    </citation>
    <scope>NUCLEOTIDE SEQUENCE</scope>
</reference>
<protein>
    <recommendedName>
        <fullName evidence="5">Copper transport protein</fullName>
    </recommendedName>
</protein>
<feature type="transmembrane region" description="Helical" evidence="5">
    <location>
        <begin position="20"/>
        <end position="42"/>
    </location>
</feature>
<reference evidence="6" key="2">
    <citation type="submission" date="2022-10" db="EMBL/GenBank/DDBJ databases">
        <authorList>
            <consortium name="ENA_rothamsted_submissions"/>
            <consortium name="culmorum"/>
            <person name="King R."/>
        </authorList>
    </citation>
    <scope>NUCLEOTIDE SEQUENCE</scope>
</reference>
<keyword evidence="3 5" id="KW-1133">Transmembrane helix</keyword>
<name>A0A9P0NP44_9DIPT</name>
<accession>A0A9P0NP44</accession>
<evidence type="ECO:0000256" key="1">
    <source>
        <dbReference type="ARBA" id="ARBA00004141"/>
    </source>
</evidence>
<dbReference type="OrthoDB" id="2121326at2759"/>
<keyword evidence="7" id="KW-1185">Reference proteome</keyword>